<keyword evidence="2" id="KW-0997">Cell inner membrane</keyword>
<evidence type="ECO:0000256" key="3">
    <source>
        <dbReference type="ARBA" id="ARBA00023224"/>
    </source>
</evidence>
<dbReference type="Gene3D" id="1.10.287.950">
    <property type="entry name" value="Methyl-accepting chemotaxis protein"/>
    <property type="match status" value="1"/>
</dbReference>
<organism evidence="11 12">
    <name type="scientific">Spartinivicinus marinus</name>
    <dbReference type="NCBI Taxonomy" id="2994442"/>
    <lineage>
        <taxon>Bacteria</taxon>
        <taxon>Pseudomonadati</taxon>
        <taxon>Pseudomonadota</taxon>
        <taxon>Gammaproteobacteria</taxon>
        <taxon>Oceanospirillales</taxon>
        <taxon>Zooshikellaceae</taxon>
        <taxon>Spartinivicinus</taxon>
    </lineage>
</organism>
<keyword evidence="7" id="KW-0472">Membrane</keyword>
<dbReference type="PROSITE" id="PS50885">
    <property type="entry name" value="HAMP"/>
    <property type="match status" value="1"/>
</dbReference>
<feature type="coiled-coil region" evidence="6">
    <location>
        <begin position="55"/>
        <end position="117"/>
    </location>
</feature>
<keyword evidence="6" id="KW-0175">Coiled coil</keyword>
<keyword evidence="7" id="KW-0812">Transmembrane</keyword>
<dbReference type="GO" id="GO:0005886">
    <property type="term" value="C:plasma membrane"/>
    <property type="evidence" value="ECO:0007669"/>
    <property type="project" value="UniProtKB-SubCell"/>
</dbReference>
<keyword evidence="7" id="KW-1133">Transmembrane helix</keyword>
<protein>
    <submittedName>
        <fullName evidence="11">HAMP domain-containing protein</fullName>
    </submittedName>
</protein>
<dbReference type="PROSITE" id="PS50192">
    <property type="entry name" value="T_SNARE"/>
    <property type="match status" value="1"/>
</dbReference>
<evidence type="ECO:0000256" key="5">
    <source>
        <dbReference type="PROSITE-ProRule" id="PRU00284"/>
    </source>
</evidence>
<dbReference type="Pfam" id="PF00015">
    <property type="entry name" value="MCPsignal"/>
    <property type="match status" value="1"/>
</dbReference>
<evidence type="ECO:0000259" key="10">
    <source>
        <dbReference type="PROSITE" id="PS50885"/>
    </source>
</evidence>
<evidence type="ECO:0000259" key="8">
    <source>
        <dbReference type="PROSITE" id="PS50111"/>
    </source>
</evidence>
<accession>A0A853I5P6</accession>
<name>A0A853I5P6_9GAMM</name>
<dbReference type="GO" id="GO:0006935">
    <property type="term" value="P:chemotaxis"/>
    <property type="evidence" value="ECO:0007669"/>
    <property type="project" value="UniProtKB-ARBA"/>
</dbReference>
<feature type="domain" description="Methyl-accepting transducer" evidence="8">
    <location>
        <begin position="301"/>
        <end position="537"/>
    </location>
</feature>
<comment type="subcellular location">
    <subcellularLocation>
        <location evidence="1">Cell inner membrane</location>
        <topology evidence="1">Multi-pass membrane protein</topology>
    </subcellularLocation>
</comment>
<dbReference type="CDD" id="cd06225">
    <property type="entry name" value="HAMP"/>
    <property type="match status" value="1"/>
</dbReference>
<dbReference type="Proteomes" id="UP000569732">
    <property type="component" value="Unassembled WGS sequence"/>
</dbReference>
<feature type="domain" description="HAMP" evidence="10">
    <location>
        <begin position="243"/>
        <end position="296"/>
    </location>
</feature>
<evidence type="ECO:0000313" key="11">
    <source>
        <dbReference type="EMBL" id="NYZ66922.1"/>
    </source>
</evidence>
<comment type="caution">
    <text evidence="11">The sequence shown here is derived from an EMBL/GenBank/DDBJ whole genome shotgun (WGS) entry which is preliminary data.</text>
</comment>
<dbReference type="SMART" id="SM00283">
    <property type="entry name" value="MA"/>
    <property type="match status" value="1"/>
</dbReference>
<dbReference type="PROSITE" id="PS50111">
    <property type="entry name" value="CHEMOTAXIS_TRANSDUC_2"/>
    <property type="match status" value="1"/>
</dbReference>
<keyword evidence="3 5" id="KW-0807">Transducer</keyword>
<dbReference type="SUPFAM" id="SSF58104">
    <property type="entry name" value="Methyl-accepting chemotaxis protein (MCP) signaling domain"/>
    <property type="match status" value="1"/>
</dbReference>
<feature type="domain" description="T-SNARE coiled-coil homology" evidence="9">
    <location>
        <begin position="488"/>
        <end position="550"/>
    </location>
</feature>
<dbReference type="GO" id="GO:0007165">
    <property type="term" value="P:signal transduction"/>
    <property type="evidence" value="ECO:0007669"/>
    <property type="project" value="UniProtKB-KW"/>
</dbReference>
<dbReference type="InterPro" id="IPR004089">
    <property type="entry name" value="MCPsignal_dom"/>
</dbReference>
<dbReference type="InterPro" id="IPR000727">
    <property type="entry name" value="T_SNARE_dom"/>
</dbReference>
<dbReference type="Pfam" id="PF00672">
    <property type="entry name" value="HAMP"/>
    <property type="match status" value="1"/>
</dbReference>
<evidence type="ECO:0000256" key="7">
    <source>
        <dbReference type="SAM" id="Phobius"/>
    </source>
</evidence>
<evidence type="ECO:0000256" key="2">
    <source>
        <dbReference type="ARBA" id="ARBA00022519"/>
    </source>
</evidence>
<evidence type="ECO:0000256" key="1">
    <source>
        <dbReference type="ARBA" id="ARBA00004429"/>
    </source>
</evidence>
<keyword evidence="12" id="KW-1185">Reference proteome</keyword>
<gene>
    <name evidence="11" type="ORF">H0A36_12950</name>
</gene>
<feature type="coiled-coil region" evidence="6">
    <location>
        <begin position="501"/>
        <end position="528"/>
    </location>
</feature>
<evidence type="ECO:0000256" key="4">
    <source>
        <dbReference type="ARBA" id="ARBA00029447"/>
    </source>
</evidence>
<dbReference type="CDD" id="cd11386">
    <property type="entry name" value="MCP_signal"/>
    <property type="match status" value="1"/>
</dbReference>
<dbReference type="PANTHER" id="PTHR32089">
    <property type="entry name" value="METHYL-ACCEPTING CHEMOTAXIS PROTEIN MCPB"/>
    <property type="match status" value="1"/>
</dbReference>
<dbReference type="InterPro" id="IPR003660">
    <property type="entry name" value="HAMP_dom"/>
</dbReference>
<dbReference type="AlphaFoldDB" id="A0A853I5P6"/>
<proteinExistence type="inferred from homology"/>
<reference evidence="11 12" key="1">
    <citation type="submission" date="2020-07" db="EMBL/GenBank/DDBJ databases">
        <title>Endozoicomonas sp. nov., isolated from sediment.</title>
        <authorList>
            <person name="Gu T."/>
        </authorList>
    </citation>
    <scope>NUCLEOTIDE SEQUENCE [LARGE SCALE GENOMIC DNA]</scope>
    <source>
        <strain evidence="11 12">SM1973</strain>
    </source>
</reference>
<evidence type="ECO:0000259" key="9">
    <source>
        <dbReference type="PROSITE" id="PS50192"/>
    </source>
</evidence>
<sequence>MRGFTLTIATKIMLTSVIFAVMVAFAIAYLSIVIGHDADIISKQSEGVDEQFQFVAEQNNLLAQQKTNIDELKLVNEAMKSFADMRFWLYDLSVSWLNESESSAEEAKEKLAGQLQQMAIKHPNVVKNISAEVDKLYEQMIEAVDAYVDNNRVLGNSFVTKVRESSGKVDQMLIGLRQQVQQETNAIGEKVEQAGAAVTKSGEGVRKAANEVVSSNEQLQKVSIGILVGVVILCAIFSVTLRRAICTPIESLRGAVEHVESKSDLTHRVNVSSKDELGLTGQAFNKMMAQFQSIVSKVSTACLDLNKAIEKTTKIMQETNTSVSQQQLATDQVATAINQMSITVQQVASNAAHAADAASNASDAAASGHDVVEQTIKVIESLSEKVDNAGEAINHVSKESASIGTVLDVIRGVSEQTNLLALNAAIEAARAGEAGRGFAVVADEVRTLAQRTQESTQEIRTTIERLQDGIEKAVLVMQEGKDRATDGVAQAMKAGDSLEVITQAVEQINDLNSQIATAAEEQAAVTDEINKNITNIRDVSAQTSQNAQQTTDACNKQQTLSNQLAKLVNQFQV</sequence>
<keyword evidence="2" id="KW-1003">Cell membrane</keyword>
<feature type="transmembrane region" description="Helical" evidence="7">
    <location>
        <begin position="12"/>
        <end position="34"/>
    </location>
</feature>
<comment type="similarity">
    <text evidence="4">Belongs to the methyl-accepting chemotaxis (MCP) protein family.</text>
</comment>
<evidence type="ECO:0000313" key="12">
    <source>
        <dbReference type="Proteomes" id="UP000569732"/>
    </source>
</evidence>
<evidence type="ECO:0000256" key="6">
    <source>
        <dbReference type="SAM" id="Coils"/>
    </source>
</evidence>
<dbReference type="EMBL" id="JACCKB010000019">
    <property type="protein sequence ID" value="NYZ66922.1"/>
    <property type="molecule type" value="Genomic_DNA"/>
</dbReference>
<dbReference type="SMART" id="SM00304">
    <property type="entry name" value="HAMP"/>
    <property type="match status" value="1"/>
</dbReference>
<dbReference type="RefSeq" id="WP_180568946.1">
    <property type="nucleotide sequence ID" value="NZ_JACCKB010000019.1"/>
</dbReference>
<dbReference type="PANTHER" id="PTHR32089:SF112">
    <property type="entry name" value="LYSOZYME-LIKE PROTEIN-RELATED"/>
    <property type="match status" value="1"/>
</dbReference>
<dbReference type="FunFam" id="1.10.287.950:FF:000001">
    <property type="entry name" value="Methyl-accepting chemotaxis sensory transducer"/>
    <property type="match status" value="1"/>
</dbReference>